<feature type="domain" description="DUF397" evidence="1">
    <location>
        <begin position="2"/>
        <end position="57"/>
    </location>
</feature>
<organism evidence="2 3">
    <name type="scientific">Actinomadura pelletieri DSM 43383</name>
    <dbReference type="NCBI Taxonomy" id="1120940"/>
    <lineage>
        <taxon>Bacteria</taxon>
        <taxon>Bacillati</taxon>
        <taxon>Actinomycetota</taxon>
        <taxon>Actinomycetes</taxon>
        <taxon>Streptosporangiales</taxon>
        <taxon>Thermomonosporaceae</taxon>
        <taxon>Actinomadura</taxon>
    </lineage>
</organism>
<dbReference type="EMBL" id="RBWU01000001">
    <property type="protein sequence ID" value="RKS79817.1"/>
    <property type="molecule type" value="Genomic_DNA"/>
</dbReference>
<evidence type="ECO:0000313" key="3">
    <source>
        <dbReference type="Proteomes" id="UP000274601"/>
    </source>
</evidence>
<reference evidence="2 3" key="1">
    <citation type="submission" date="2018-10" db="EMBL/GenBank/DDBJ databases">
        <title>Genomic Encyclopedia of Archaeal and Bacterial Type Strains, Phase II (KMG-II): from individual species to whole genera.</title>
        <authorList>
            <person name="Goeker M."/>
        </authorList>
    </citation>
    <scope>NUCLEOTIDE SEQUENCE [LARGE SCALE GENOMIC DNA]</scope>
    <source>
        <strain evidence="2 3">DSM 43383</strain>
    </source>
</reference>
<name>A0A495R0F3_9ACTN</name>
<dbReference type="Pfam" id="PF04149">
    <property type="entry name" value="DUF397"/>
    <property type="match status" value="1"/>
</dbReference>
<gene>
    <name evidence="2" type="ORF">BZB76_1296</name>
</gene>
<evidence type="ECO:0000259" key="1">
    <source>
        <dbReference type="Pfam" id="PF04149"/>
    </source>
</evidence>
<sequence>MATWRKSSHSESTSTQSDCVEVADLGQELGIRDSKAPHTPHLTLTPAAFDALLVQAKRNELNL</sequence>
<accession>A0A495R0F3</accession>
<dbReference type="AlphaFoldDB" id="A0A495R0F3"/>
<evidence type="ECO:0000313" key="2">
    <source>
        <dbReference type="EMBL" id="RKS79817.1"/>
    </source>
</evidence>
<keyword evidence="3" id="KW-1185">Reference proteome</keyword>
<comment type="caution">
    <text evidence="2">The sequence shown here is derived from an EMBL/GenBank/DDBJ whole genome shotgun (WGS) entry which is preliminary data.</text>
</comment>
<dbReference type="InterPro" id="IPR007278">
    <property type="entry name" value="DUF397"/>
</dbReference>
<dbReference type="OrthoDB" id="3483402at2"/>
<dbReference type="RefSeq" id="WP_121433278.1">
    <property type="nucleotide sequence ID" value="NZ_RBWU01000001.1"/>
</dbReference>
<protein>
    <submittedName>
        <fullName evidence="2">Uncharacterized protein DUF397</fullName>
    </submittedName>
</protein>
<proteinExistence type="predicted"/>
<dbReference type="Proteomes" id="UP000274601">
    <property type="component" value="Unassembled WGS sequence"/>
</dbReference>